<feature type="non-terminal residue" evidence="1">
    <location>
        <position position="127"/>
    </location>
</feature>
<comment type="caution">
    <text evidence="1">The sequence shown here is derived from an EMBL/GenBank/DDBJ whole genome shotgun (WGS) entry which is preliminary data.</text>
</comment>
<proteinExistence type="predicted"/>
<dbReference type="Proteomes" id="UP000245383">
    <property type="component" value="Unassembled WGS sequence"/>
</dbReference>
<gene>
    <name evidence="1" type="ORF">BB561_005525</name>
</gene>
<keyword evidence="2" id="KW-1185">Reference proteome</keyword>
<name>A0A2T9Y9Z0_9FUNG</name>
<organism evidence="1 2">
    <name type="scientific">Smittium simulii</name>
    <dbReference type="NCBI Taxonomy" id="133385"/>
    <lineage>
        <taxon>Eukaryota</taxon>
        <taxon>Fungi</taxon>
        <taxon>Fungi incertae sedis</taxon>
        <taxon>Zoopagomycota</taxon>
        <taxon>Kickxellomycotina</taxon>
        <taxon>Harpellomycetes</taxon>
        <taxon>Harpellales</taxon>
        <taxon>Legeriomycetaceae</taxon>
        <taxon>Smittium</taxon>
    </lineage>
</organism>
<accession>A0A2T9Y9Z0</accession>
<evidence type="ECO:0000313" key="1">
    <source>
        <dbReference type="EMBL" id="PVU89146.1"/>
    </source>
</evidence>
<reference evidence="1 2" key="1">
    <citation type="journal article" date="2018" name="MBio">
        <title>Comparative Genomics Reveals the Core Gene Toolbox for the Fungus-Insect Symbiosis.</title>
        <authorList>
            <person name="Wang Y."/>
            <person name="Stata M."/>
            <person name="Wang W."/>
            <person name="Stajich J.E."/>
            <person name="White M.M."/>
            <person name="Moncalvo J.M."/>
        </authorList>
    </citation>
    <scope>NUCLEOTIDE SEQUENCE [LARGE SCALE GENOMIC DNA]</scope>
    <source>
        <strain evidence="1 2">SWE-8-4</strain>
    </source>
</reference>
<dbReference type="EMBL" id="MBFR01000336">
    <property type="protein sequence ID" value="PVU89146.1"/>
    <property type="molecule type" value="Genomic_DNA"/>
</dbReference>
<protein>
    <submittedName>
        <fullName evidence="1">Uncharacterized protein</fullName>
    </submittedName>
</protein>
<sequence length="127" mass="14596">MPCILKGNVGPKHTAVGARIRYDKHRSLRGPQCTASKSSRTTSFGIDVKESHSYTFPTVYKAEIKFKKRRRRTDSKRRALPTNSVNDTNQIRQLILWQLNSAKYLTEITPEIVTKFTEDEDNLGKKK</sequence>
<dbReference type="AlphaFoldDB" id="A0A2T9Y9Z0"/>
<evidence type="ECO:0000313" key="2">
    <source>
        <dbReference type="Proteomes" id="UP000245383"/>
    </source>
</evidence>